<dbReference type="Gene3D" id="3.40.1280.10">
    <property type="match status" value="1"/>
</dbReference>
<keyword evidence="7 12" id="KW-0489">Methyltransferase</keyword>
<evidence type="ECO:0000256" key="11">
    <source>
        <dbReference type="ARBA" id="ARBA00047944"/>
    </source>
</evidence>
<dbReference type="InterPro" id="IPR046887">
    <property type="entry name" value="RsmE_PUA-like"/>
</dbReference>
<comment type="function">
    <text evidence="10 12">Specifically methylates the N3 position of the uracil ring of uridine 1498 (m3U1498) in 16S rRNA. Acts on the fully assembled 30S ribosomal subunit.</text>
</comment>
<comment type="catalytic activity">
    <reaction evidence="11 12">
        <text>uridine(1498) in 16S rRNA + S-adenosyl-L-methionine = N(3)-methyluridine(1498) in 16S rRNA + S-adenosyl-L-homocysteine + H(+)</text>
        <dbReference type="Rhea" id="RHEA:42920"/>
        <dbReference type="Rhea" id="RHEA-COMP:10283"/>
        <dbReference type="Rhea" id="RHEA-COMP:10284"/>
        <dbReference type="ChEBI" id="CHEBI:15378"/>
        <dbReference type="ChEBI" id="CHEBI:57856"/>
        <dbReference type="ChEBI" id="CHEBI:59789"/>
        <dbReference type="ChEBI" id="CHEBI:65315"/>
        <dbReference type="ChEBI" id="CHEBI:74502"/>
        <dbReference type="EC" id="2.1.1.193"/>
    </reaction>
</comment>
<sequence>MSAPLFFVDDGALAAVAVGEAVRLDGPEGKHAATVTRLAVGEQILVADGTGRQAHGRVSAVGRGELTLTVEEIGDEPAADPRFTLVQALAKGDRDLLAIEVGTELGVDEVVPWAAARSVVVWRGERAAKGQAKWERTVRAATKQARRARVPAIAPLADRRAVMERVAAADLALVLHEEATEPLAGVDLPPSGEVLLVVGPEGGISPEETQAMVGAGARTVRLGSTVLRTSTAGAAAIALLSGRSRWA</sequence>
<organism evidence="15 16">
    <name type="scientific">Ornithinimicrobium faecis</name>
    <dbReference type="NCBI Taxonomy" id="2934158"/>
    <lineage>
        <taxon>Bacteria</taxon>
        <taxon>Bacillati</taxon>
        <taxon>Actinomycetota</taxon>
        <taxon>Actinomycetes</taxon>
        <taxon>Micrococcales</taxon>
        <taxon>Ornithinimicrobiaceae</taxon>
        <taxon>Ornithinimicrobium</taxon>
    </lineage>
</organism>
<evidence type="ECO:0000256" key="5">
    <source>
        <dbReference type="ARBA" id="ARBA00022490"/>
    </source>
</evidence>
<dbReference type="InterPro" id="IPR029026">
    <property type="entry name" value="tRNA_m1G_MTases_N"/>
</dbReference>
<dbReference type="NCBIfam" id="NF008693">
    <property type="entry name" value="PRK11713.2-3"/>
    <property type="match status" value="1"/>
</dbReference>
<dbReference type="SUPFAM" id="SSF88697">
    <property type="entry name" value="PUA domain-like"/>
    <property type="match status" value="1"/>
</dbReference>
<dbReference type="SUPFAM" id="SSF75217">
    <property type="entry name" value="alpha/beta knot"/>
    <property type="match status" value="1"/>
</dbReference>
<protein>
    <recommendedName>
        <fullName evidence="4 12">Ribosomal RNA small subunit methyltransferase E</fullName>
        <ecNumber evidence="3 12">2.1.1.193</ecNumber>
    </recommendedName>
</protein>
<feature type="domain" description="Ribosomal RNA small subunit methyltransferase E PUA-like" evidence="14">
    <location>
        <begin position="24"/>
        <end position="70"/>
    </location>
</feature>
<dbReference type="RefSeq" id="WP_252591298.1">
    <property type="nucleotide sequence ID" value="NZ_CP099489.1"/>
</dbReference>
<keyword evidence="5 12" id="KW-0963">Cytoplasm</keyword>
<evidence type="ECO:0000256" key="7">
    <source>
        <dbReference type="ARBA" id="ARBA00022603"/>
    </source>
</evidence>
<dbReference type="GO" id="GO:0032259">
    <property type="term" value="P:methylation"/>
    <property type="evidence" value="ECO:0007669"/>
    <property type="project" value="UniProtKB-KW"/>
</dbReference>
<dbReference type="Pfam" id="PF04452">
    <property type="entry name" value="Methyltrans_RNA"/>
    <property type="match status" value="1"/>
</dbReference>
<dbReference type="GO" id="GO:0008168">
    <property type="term" value="F:methyltransferase activity"/>
    <property type="evidence" value="ECO:0007669"/>
    <property type="project" value="UniProtKB-KW"/>
</dbReference>
<dbReference type="PANTHER" id="PTHR30027">
    <property type="entry name" value="RIBOSOMAL RNA SMALL SUBUNIT METHYLTRANSFERASE E"/>
    <property type="match status" value="1"/>
</dbReference>
<comment type="similarity">
    <text evidence="2 12">Belongs to the RNA methyltransferase RsmE family.</text>
</comment>
<dbReference type="CDD" id="cd18084">
    <property type="entry name" value="RsmE-like"/>
    <property type="match status" value="1"/>
</dbReference>
<evidence type="ECO:0000313" key="16">
    <source>
        <dbReference type="Proteomes" id="UP001056455"/>
    </source>
</evidence>
<evidence type="ECO:0000313" key="15">
    <source>
        <dbReference type="EMBL" id="USQ78500.1"/>
    </source>
</evidence>
<evidence type="ECO:0000256" key="4">
    <source>
        <dbReference type="ARBA" id="ARBA00013673"/>
    </source>
</evidence>
<proteinExistence type="inferred from homology"/>
<keyword evidence="9 12" id="KW-0949">S-adenosyl-L-methionine</keyword>
<gene>
    <name evidence="15" type="ORF">NF556_12715</name>
</gene>
<evidence type="ECO:0000259" key="14">
    <source>
        <dbReference type="Pfam" id="PF20260"/>
    </source>
</evidence>
<dbReference type="EMBL" id="CP099489">
    <property type="protein sequence ID" value="USQ78500.1"/>
    <property type="molecule type" value="Genomic_DNA"/>
</dbReference>
<evidence type="ECO:0000256" key="9">
    <source>
        <dbReference type="ARBA" id="ARBA00022691"/>
    </source>
</evidence>
<evidence type="ECO:0000256" key="3">
    <source>
        <dbReference type="ARBA" id="ARBA00012328"/>
    </source>
</evidence>
<dbReference type="InterPro" id="IPR015947">
    <property type="entry name" value="PUA-like_sf"/>
</dbReference>
<dbReference type="PIRSF" id="PIRSF015601">
    <property type="entry name" value="MTase_slr0722"/>
    <property type="match status" value="1"/>
</dbReference>
<feature type="domain" description="Ribosomal RNA small subunit methyltransferase E methyltransferase" evidence="13">
    <location>
        <begin position="82"/>
        <end position="240"/>
    </location>
</feature>
<reference evidence="15" key="1">
    <citation type="submission" date="2022-06" db="EMBL/GenBank/DDBJ databases">
        <title>Ornithinimicrobium HY1793.</title>
        <authorList>
            <person name="Huang Y."/>
        </authorList>
    </citation>
    <scope>NUCLEOTIDE SEQUENCE</scope>
    <source>
        <strain evidence="15">HY1793</strain>
    </source>
</reference>
<evidence type="ECO:0000256" key="12">
    <source>
        <dbReference type="PIRNR" id="PIRNR015601"/>
    </source>
</evidence>
<dbReference type="EC" id="2.1.1.193" evidence="3 12"/>
<dbReference type="PANTHER" id="PTHR30027:SF3">
    <property type="entry name" value="16S RRNA (URACIL(1498)-N(3))-METHYLTRANSFERASE"/>
    <property type="match status" value="1"/>
</dbReference>
<evidence type="ECO:0000256" key="6">
    <source>
        <dbReference type="ARBA" id="ARBA00022552"/>
    </source>
</evidence>
<keyword evidence="8 12" id="KW-0808">Transferase</keyword>
<evidence type="ECO:0000256" key="2">
    <source>
        <dbReference type="ARBA" id="ARBA00005528"/>
    </source>
</evidence>
<dbReference type="NCBIfam" id="TIGR00046">
    <property type="entry name" value="RsmE family RNA methyltransferase"/>
    <property type="match status" value="1"/>
</dbReference>
<dbReference type="Gene3D" id="2.40.240.20">
    <property type="entry name" value="Hypothetical PUA domain-like, domain 1"/>
    <property type="match status" value="1"/>
</dbReference>
<dbReference type="InterPro" id="IPR029028">
    <property type="entry name" value="Alpha/beta_knot_MTases"/>
</dbReference>
<dbReference type="Proteomes" id="UP001056455">
    <property type="component" value="Chromosome"/>
</dbReference>
<comment type="subcellular location">
    <subcellularLocation>
        <location evidence="1 12">Cytoplasm</location>
    </subcellularLocation>
</comment>
<dbReference type="Pfam" id="PF20260">
    <property type="entry name" value="PUA_4"/>
    <property type="match status" value="1"/>
</dbReference>
<keyword evidence="16" id="KW-1185">Reference proteome</keyword>
<dbReference type="InterPro" id="IPR046886">
    <property type="entry name" value="RsmE_MTase_dom"/>
</dbReference>
<name>A0ABY4YQF7_9MICO</name>
<evidence type="ECO:0000256" key="10">
    <source>
        <dbReference type="ARBA" id="ARBA00025699"/>
    </source>
</evidence>
<evidence type="ECO:0000256" key="1">
    <source>
        <dbReference type="ARBA" id="ARBA00004496"/>
    </source>
</evidence>
<accession>A0ABY4YQF7</accession>
<keyword evidence="6 12" id="KW-0698">rRNA processing</keyword>
<dbReference type="InterPro" id="IPR006700">
    <property type="entry name" value="RsmE"/>
</dbReference>
<evidence type="ECO:0000256" key="8">
    <source>
        <dbReference type="ARBA" id="ARBA00022679"/>
    </source>
</evidence>
<evidence type="ECO:0000259" key="13">
    <source>
        <dbReference type="Pfam" id="PF04452"/>
    </source>
</evidence>